<reference evidence="4 5" key="1">
    <citation type="submission" date="2018-11" db="EMBL/GenBank/DDBJ databases">
        <title>Genomic Encyclopedia of Type Strains, Phase IV (KMG-IV): sequencing the most valuable type-strain genomes for metagenomic binning, comparative biology and taxonomic classification.</title>
        <authorList>
            <person name="Goeker M."/>
        </authorList>
    </citation>
    <scope>NUCLEOTIDE SEQUENCE [LARGE SCALE GENOMIC DNA]</scope>
    <source>
        <strain evidence="4 5">DSM 27238</strain>
    </source>
</reference>
<dbReference type="EMBL" id="RKQP01000005">
    <property type="protein sequence ID" value="RPE82553.1"/>
    <property type="molecule type" value="Genomic_DNA"/>
</dbReference>
<dbReference type="GO" id="GO:0006744">
    <property type="term" value="P:ubiquinone biosynthetic process"/>
    <property type="evidence" value="ECO:0007669"/>
    <property type="project" value="UniProtKB-KW"/>
</dbReference>
<dbReference type="InterPro" id="IPR028978">
    <property type="entry name" value="Chorismate_lyase_/UTRA_dom_sf"/>
</dbReference>
<dbReference type="PANTHER" id="PTHR38683:SF1">
    <property type="entry name" value="CHORISMATE PYRUVATE-LYASE"/>
    <property type="match status" value="1"/>
</dbReference>
<evidence type="ECO:0000256" key="1">
    <source>
        <dbReference type="ARBA" id="ARBA00022490"/>
    </source>
</evidence>
<dbReference type="PANTHER" id="PTHR38683">
    <property type="entry name" value="CHORISMATE PYRUVATE-LYASE"/>
    <property type="match status" value="1"/>
</dbReference>
<evidence type="ECO:0000256" key="3">
    <source>
        <dbReference type="ARBA" id="ARBA00023239"/>
    </source>
</evidence>
<organism evidence="4 5">
    <name type="scientific">Vespertiliibacter pulmonis</name>
    <dbReference type="NCBI Taxonomy" id="1443036"/>
    <lineage>
        <taxon>Bacteria</taxon>
        <taxon>Pseudomonadati</taxon>
        <taxon>Pseudomonadota</taxon>
        <taxon>Gammaproteobacteria</taxon>
        <taxon>Pasteurellales</taxon>
        <taxon>Pasteurellaceae</taxon>
        <taxon>Vespertiliibacter</taxon>
    </lineage>
</organism>
<dbReference type="RefSeq" id="WP_124211626.1">
    <property type="nucleotide sequence ID" value="NZ_CP016615.1"/>
</dbReference>
<dbReference type="SUPFAM" id="SSF64288">
    <property type="entry name" value="Chorismate lyase-like"/>
    <property type="match status" value="1"/>
</dbReference>
<dbReference type="Proteomes" id="UP000281691">
    <property type="component" value="Unassembled WGS sequence"/>
</dbReference>
<dbReference type="AlphaFoldDB" id="A0A3N4VLK2"/>
<accession>A0A3N4VLK2</accession>
<evidence type="ECO:0000313" key="4">
    <source>
        <dbReference type="EMBL" id="RPE82553.1"/>
    </source>
</evidence>
<protein>
    <submittedName>
        <fullName evidence="4">Chorismate lyase</fullName>
    </submittedName>
</protein>
<dbReference type="Pfam" id="PF04345">
    <property type="entry name" value="Chor_lyase"/>
    <property type="match status" value="1"/>
</dbReference>
<evidence type="ECO:0000256" key="2">
    <source>
        <dbReference type="ARBA" id="ARBA00022688"/>
    </source>
</evidence>
<keyword evidence="5" id="KW-1185">Reference proteome</keyword>
<dbReference type="OrthoDB" id="9789493at2"/>
<name>A0A3N4VLK2_9PAST</name>
<proteinExistence type="predicted"/>
<dbReference type="Gene3D" id="3.40.1410.10">
    <property type="entry name" value="Chorismate lyase-like"/>
    <property type="match status" value="1"/>
</dbReference>
<dbReference type="GO" id="GO:0008813">
    <property type="term" value="F:chorismate lyase activity"/>
    <property type="evidence" value="ECO:0007669"/>
    <property type="project" value="InterPro"/>
</dbReference>
<evidence type="ECO:0000313" key="5">
    <source>
        <dbReference type="Proteomes" id="UP000281691"/>
    </source>
</evidence>
<comment type="caution">
    <text evidence="4">The sequence shown here is derived from an EMBL/GenBank/DDBJ whole genome shotgun (WGS) entry which is preliminary data.</text>
</comment>
<sequence length="175" mass="20234">MNNLPFSAYREIFCRTKWHTDLHLLPQSVREWVGYTGSLTQKLQGICQSLTVELTEQKWQAVSSLPQFAKNSSQQTAWLREVVLKSDGIPSIFAQTILAETTVQNVAQEILTLGEKPIGLWLFPQNPKRLNLEWAFDEGAGLYARRSYFTLKDYPFAIYELFLPQFSFESLHRTE</sequence>
<keyword evidence="1" id="KW-0963">Cytoplasm</keyword>
<keyword evidence="3 4" id="KW-0456">Lyase</keyword>
<keyword evidence="2" id="KW-0831">Ubiquinone biosynthesis</keyword>
<gene>
    <name evidence="4" type="ORF">EDC46_1484</name>
</gene>
<dbReference type="GO" id="GO:0005829">
    <property type="term" value="C:cytosol"/>
    <property type="evidence" value="ECO:0007669"/>
    <property type="project" value="TreeGrafter"/>
</dbReference>
<dbReference type="InterPro" id="IPR007440">
    <property type="entry name" value="Chorismate--pyruvate_lyase"/>
</dbReference>